<evidence type="ECO:0000313" key="2">
    <source>
        <dbReference type="Proteomes" id="UP000688137"/>
    </source>
</evidence>
<comment type="caution">
    <text evidence="1">The sequence shown here is derived from an EMBL/GenBank/DDBJ whole genome shotgun (WGS) entry which is preliminary data.</text>
</comment>
<dbReference type="Proteomes" id="UP000688137">
    <property type="component" value="Unassembled WGS sequence"/>
</dbReference>
<reference evidence="1" key="1">
    <citation type="submission" date="2021-01" db="EMBL/GenBank/DDBJ databases">
        <authorList>
            <consortium name="Genoscope - CEA"/>
            <person name="William W."/>
        </authorList>
    </citation>
    <scope>NUCLEOTIDE SEQUENCE</scope>
</reference>
<organism evidence="1 2">
    <name type="scientific">Paramecium primaurelia</name>
    <dbReference type="NCBI Taxonomy" id="5886"/>
    <lineage>
        <taxon>Eukaryota</taxon>
        <taxon>Sar</taxon>
        <taxon>Alveolata</taxon>
        <taxon>Ciliophora</taxon>
        <taxon>Intramacronucleata</taxon>
        <taxon>Oligohymenophorea</taxon>
        <taxon>Peniculida</taxon>
        <taxon>Parameciidae</taxon>
        <taxon>Paramecium</taxon>
    </lineage>
</organism>
<evidence type="ECO:0000313" key="1">
    <source>
        <dbReference type="EMBL" id="CAD8093479.1"/>
    </source>
</evidence>
<name>A0A8S1NQ27_PARPR</name>
<accession>A0A8S1NQ27</accession>
<dbReference type="AlphaFoldDB" id="A0A8S1NQ27"/>
<gene>
    <name evidence="1" type="ORF">PPRIM_AZ9-3.1.T0930109</name>
</gene>
<proteinExistence type="predicted"/>
<sequence>MENKQQQLMKRKNLLKKMIQHILKHKQKQDKMQIHYLKLWLKLYCKRLNLVKQILLQKYMESKQVLELLMYKNNKHCNKIHKI</sequence>
<keyword evidence="2" id="KW-1185">Reference proteome</keyword>
<dbReference type="EMBL" id="CAJJDM010000096">
    <property type="protein sequence ID" value="CAD8093479.1"/>
    <property type="molecule type" value="Genomic_DNA"/>
</dbReference>
<protein>
    <submittedName>
        <fullName evidence="1">Uncharacterized protein</fullName>
    </submittedName>
</protein>